<dbReference type="InParanoid" id="A0A482WKL9"/>
<evidence type="ECO:0000313" key="2">
    <source>
        <dbReference type="EMBL" id="RZF34077.1"/>
    </source>
</evidence>
<feature type="domain" description="PH" evidence="1">
    <location>
        <begin position="1"/>
        <end position="44"/>
    </location>
</feature>
<dbReference type="InterPro" id="IPR011993">
    <property type="entry name" value="PH-like_dom_sf"/>
</dbReference>
<dbReference type="Gene3D" id="2.30.29.30">
    <property type="entry name" value="Pleckstrin-homology domain (PH domain)/Phosphotyrosine-binding domain (PTB)"/>
    <property type="match status" value="1"/>
</dbReference>
<accession>A0A482WKL9</accession>
<protein>
    <recommendedName>
        <fullName evidence="1">PH domain-containing protein</fullName>
    </recommendedName>
</protein>
<dbReference type="EMBL" id="QKKF02032658">
    <property type="protein sequence ID" value="RZF34077.1"/>
    <property type="molecule type" value="Genomic_DNA"/>
</dbReference>
<evidence type="ECO:0000259" key="1">
    <source>
        <dbReference type="PROSITE" id="PS50003"/>
    </source>
</evidence>
<dbReference type="STRING" id="195883.A0A482WKL9"/>
<dbReference type="Proteomes" id="UP000291343">
    <property type="component" value="Unassembled WGS sequence"/>
</dbReference>
<proteinExistence type="predicted"/>
<dbReference type="InterPro" id="IPR001849">
    <property type="entry name" value="PH_domain"/>
</dbReference>
<dbReference type="SUPFAM" id="SSF50729">
    <property type="entry name" value="PH domain-like"/>
    <property type="match status" value="1"/>
</dbReference>
<comment type="caution">
    <text evidence="2">The sequence shown here is derived from an EMBL/GenBank/DDBJ whole genome shotgun (WGS) entry which is preliminary data.</text>
</comment>
<dbReference type="OrthoDB" id="6243387at2759"/>
<evidence type="ECO:0000313" key="3">
    <source>
        <dbReference type="Proteomes" id="UP000291343"/>
    </source>
</evidence>
<organism evidence="2 3">
    <name type="scientific">Laodelphax striatellus</name>
    <name type="common">Small brown planthopper</name>
    <name type="synonym">Delphax striatella</name>
    <dbReference type="NCBI Taxonomy" id="195883"/>
    <lineage>
        <taxon>Eukaryota</taxon>
        <taxon>Metazoa</taxon>
        <taxon>Ecdysozoa</taxon>
        <taxon>Arthropoda</taxon>
        <taxon>Hexapoda</taxon>
        <taxon>Insecta</taxon>
        <taxon>Pterygota</taxon>
        <taxon>Neoptera</taxon>
        <taxon>Paraneoptera</taxon>
        <taxon>Hemiptera</taxon>
        <taxon>Auchenorrhyncha</taxon>
        <taxon>Fulgoroidea</taxon>
        <taxon>Delphacidae</taxon>
        <taxon>Criomorphinae</taxon>
        <taxon>Laodelphax</taxon>
    </lineage>
</organism>
<dbReference type="AlphaFoldDB" id="A0A482WKL9"/>
<keyword evidence="3" id="KW-1185">Reference proteome</keyword>
<reference evidence="2 3" key="1">
    <citation type="journal article" date="2017" name="Gigascience">
        <title>Genome sequence of the small brown planthopper, Laodelphax striatellus.</title>
        <authorList>
            <person name="Zhu J."/>
            <person name="Jiang F."/>
            <person name="Wang X."/>
            <person name="Yang P."/>
            <person name="Bao Y."/>
            <person name="Zhao W."/>
            <person name="Wang W."/>
            <person name="Lu H."/>
            <person name="Wang Q."/>
            <person name="Cui N."/>
            <person name="Li J."/>
            <person name="Chen X."/>
            <person name="Luo L."/>
            <person name="Yu J."/>
            <person name="Kang L."/>
            <person name="Cui F."/>
        </authorList>
    </citation>
    <scope>NUCLEOTIDE SEQUENCE [LARGE SCALE GENOMIC DNA]</scope>
    <source>
        <strain evidence="2">Lst14</strain>
    </source>
</reference>
<name>A0A482WKL9_LAOST</name>
<gene>
    <name evidence="2" type="ORF">LSTR_LSTR014780</name>
</gene>
<sequence length="70" mass="7841">MSHEVRVNVCLVLQVVTKSVAHHFAASSEAEMLDWITAFQTVAFKDNVSRQTIEEDNDLYCSSGDGMYQS</sequence>
<dbReference type="PROSITE" id="PS50003">
    <property type="entry name" value="PH_DOMAIN"/>
    <property type="match status" value="1"/>
</dbReference>